<dbReference type="GO" id="GO:0008270">
    <property type="term" value="F:zinc ion binding"/>
    <property type="evidence" value="ECO:0007669"/>
    <property type="project" value="UniProtKB-KW"/>
</dbReference>
<comment type="caution">
    <text evidence="9">The sequence shown here is derived from an EMBL/GenBank/DDBJ whole genome shotgun (WGS) entry which is preliminary data.</text>
</comment>
<feature type="domain" description="FLZ-type" evidence="8">
    <location>
        <begin position="91"/>
        <end position="135"/>
    </location>
</feature>
<evidence type="ECO:0000256" key="3">
    <source>
        <dbReference type="ARBA" id="ARBA00022490"/>
    </source>
</evidence>
<gene>
    <name evidence="9" type="ORF">SAY86_011351</name>
</gene>
<protein>
    <recommendedName>
        <fullName evidence="8">FLZ-type domain-containing protein</fullName>
    </recommendedName>
</protein>
<evidence type="ECO:0000256" key="7">
    <source>
        <dbReference type="SAM" id="MobiDB-lite"/>
    </source>
</evidence>
<comment type="subcellular location">
    <subcellularLocation>
        <location evidence="1">Cytoplasm</location>
    </subcellularLocation>
</comment>
<feature type="region of interest" description="Disordered" evidence="7">
    <location>
        <begin position="59"/>
        <end position="85"/>
    </location>
</feature>
<sequence>MVGLSAVLESQKSQPELVMSKSVVVNSSIDHRGGGPLAVSHRNPRVTVTHHTSLSLLSPSSLLPYPKDNSSSSAQTANPSSFPYHHQPSPDFLDRCFLCRTRLLPGKDIYMYKGDRGFCSEECRYRQISLDDQATKKKSRNKYKKQQQDSVDVNFSS</sequence>
<evidence type="ECO:0000259" key="8">
    <source>
        <dbReference type="PROSITE" id="PS51795"/>
    </source>
</evidence>
<dbReference type="AlphaFoldDB" id="A0AAN7R6D6"/>
<accession>A0AAN7R6D6</accession>
<keyword evidence="4" id="KW-0479">Metal-binding</keyword>
<name>A0AAN7R6D6_TRANT</name>
<evidence type="ECO:0000256" key="1">
    <source>
        <dbReference type="ARBA" id="ARBA00004496"/>
    </source>
</evidence>
<dbReference type="Proteomes" id="UP001346149">
    <property type="component" value="Unassembled WGS sequence"/>
</dbReference>
<dbReference type="GO" id="GO:0005737">
    <property type="term" value="C:cytoplasm"/>
    <property type="evidence" value="ECO:0007669"/>
    <property type="project" value="UniProtKB-SubCell"/>
</dbReference>
<dbReference type="PROSITE" id="PS51795">
    <property type="entry name" value="ZF_FLZ"/>
    <property type="match status" value="1"/>
</dbReference>
<dbReference type="PANTHER" id="PTHR33059:SF84">
    <property type="entry name" value="FCS-LIKE ZINC FINGER 15"/>
    <property type="match status" value="1"/>
</dbReference>
<evidence type="ECO:0000256" key="6">
    <source>
        <dbReference type="PROSITE-ProRule" id="PRU01131"/>
    </source>
</evidence>
<feature type="region of interest" description="Disordered" evidence="7">
    <location>
        <begin position="134"/>
        <end position="157"/>
    </location>
</feature>
<reference evidence="9 10" key="1">
    <citation type="journal article" date="2023" name="Hortic Res">
        <title>Pangenome of water caltrop reveals structural variations and asymmetric subgenome divergence after allopolyploidization.</title>
        <authorList>
            <person name="Zhang X."/>
            <person name="Chen Y."/>
            <person name="Wang L."/>
            <person name="Yuan Y."/>
            <person name="Fang M."/>
            <person name="Shi L."/>
            <person name="Lu R."/>
            <person name="Comes H.P."/>
            <person name="Ma Y."/>
            <person name="Chen Y."/>
            <person name="Huang G."/>
            <person name="Zhou Y."/>
            <person name="Zheng Z."/>
            <person name="Qiu Y."/>
        </authorList>
    </citation>
    <scope>NUCLEOTIDE SEQUENCE [LARGE SCALE GENOMIC DNA]</scope>
    <source>
        <strain evidence="9">F231</strain>
    </source>
</reference>
<feature type="compositionally biased region" description="Low complexity" evidence="7">
    <location>
        <begin position="59"/>
        <end position="81"/>
    </location>
</feature>
<keyword evidence="3" id="KW-0963">Cytoplasm</keyword>
<proteinExistence type="inferred from homology"/>
<dbReference type="Pfam" id="PF04570">
    <property type="entry name" value="zf-FLZ"/>
    <property type="match status" value="1"/>
</dbReference>
<dbReference type="EMBL" id="JAXQNO010000012">
    <property type="protein sequence ID" value="KAK4787518.1"/>
    <property type="molecule type" value="Genomic_DNA"/>
</dbReference>
<evidence type="ECO:0000256" key="2">
    <source>
        <dbReference type="ARBA" id="ARBA00009374"/>
    </source>
</evidence>
<dbReference type="InterPro" id="IPR007650">
    <property type="entry name" value="Zf-FLZ_dom"/>
</dbReference>
<evidence type="ECO:0000313" key="9">
    <source>
        <dbReference type="EMBL" id="KAK4787518.1"/>
    </source>
</evidence>
<keyword evidence="5" id="KW-0862">Zinc</keyword>
<feature type="zinc finger region" description="FLZ-type" evidence="6">
    <location>
        <begin position="91"/>
        <end position="135"/>
    </location>
</feature>
<evidence type="ECO:0000256" key="5">
    <source>
        <dbReference type="ARBA" id="ARBA00022771"/>
    </source>
</evidence>
<evidence type="ECO:0000256" key="4">
    <source>
        <dbReference type="ARBA" id="ARBA00022723"/>
    </source>
</evidence>
<keyword evidence="10" id="KW-1185">Reference proteome</keyword>
<evidence type="ECO:0000313" key="10">
    <source>
        <dbReference type="Proteomes" id="UP001346149"/>
    </source>
</evidence>
<dbReference type="PANTHER" id="PTHR33059">
    <property type="entry name" value="FCS-LIKE ZINC FINGER 5"/>
    <property type="match status" value="1"/>
</dbReference>
<keyword evidence="5" id="KW-0863">Zinc-finger</keyword>
<feature type="compositionally biased region" description="Basic residues" evidence="7">
    <location>
        <begin position="136"/>
        <end position="145"/>
    </location>
</feature>
<organism evidence="9 10">
    <name type="scientific">Trapa natans</name>
    <name type="common">Water chestnut</name>
    <dbReference type="NCBI Taxonomy" id="22666"/>
    <lineage>
        <taxon>Eukaryota</taxon>
        <taxon>Viridiplantae</taxon>
        <taxon>Streptophyta</taxon>
        <taxon>Embryophyta</taxon>
        <taxon>Tracheophyta</taxon>
        <taxon>Spermatophyta</taxon>
        <taxon>Magnoliopsida</taxon>
        <taxon>eudicotyledons</taxon>
        <taxon>Gunneridae</taxon>
        <taxon>Pentapetalae</taxon>
        <taxon>rosids</taxon>
        <taxon>malvids</taxon>
        <taxon>Myrtales</taxon>
        <taxon>Lythraceae</taxon>
        <taxon>Trapa</taxon>
    </lineage>
</organism>
<comment type="similarity">
    <text evidence="2">Belongs to the FLZ family.</text>
</comment>